<protein>
    <submittedName>
        <fullName evidence="1">Uncharacterized protein</fullName>
    </submittedName>
</protein>
<dbReference type="AlphaFoldDB" id="A0A965GCX2"/>
<sequence length="258" mass="28991">MLSDLSVNLLIVDPDLEQRVLKVLESTEFKVSGRFLSLHDIAESLRGNEILISTWDSFPLEFKEHDRISGNFLDLKRKFLSTVLIGEEEFSNVLTLSENSLQMLPGLLSSVVPIGFNSEKSDDALQILGVAPRVGARMLRRTLELASSDQFLLFARKKSADRTIIYCSELDEECIAELFKSVFENKGKYTRQAVVITKAPQTRSALNRVKALERELQGLAISAVFMLPFDKRLQLDGELSKSGVRALSPLFDWIAKPN</sequence>
<evidence type="ECO:0000313" key="1">
    <source>
        <dbReference type="EMBL" id="NBR94022.1"/>
    </source>
</evidence>
<dbReference type="EMBL" id="RFXN01000047">
    <property type="protein sequence ID" value="NBR94022.1"/>
    <property type="molecule type" value="Genomic_DNA"/>
</dbReference>
<name>A0A965GCX2_9PROT</name>
<comment type="caution">
    <text evidence="1">The sequence shown here is derived from an EMBL/GenBank/DDBJ whole genome shotgun (WGS) entry which is preliminary data.</text>
</comment>
<accession>A0A965GCX2</accession>
<organism evidence="1 2">
    <name type="scientific">Candidatus Fonsibacter lacus</name>
    <dbReference type="NCBI Taxonomy" id="2576439"/>
    <lineage>
        <taxon>Bacteria</taxon>
        <taxon>Pseudomonadati</taxon>
        <taxon>Pseudomonadota</taxon>
        <taxon>Alphaproteobacteria</taxon>
        <taxon>Candidatus Pelagibacterales</taxon>
        <taxon>Candidatus Pelagibacterales incertae sedis</taxon>
        <taxon>Candidatus Fonsibacter</taxon>
    </lineage>
</organism>
<dbReference type="Proteomes" id="UP000740727">
    <property type="component" value="Unassembled WGS sequence"/>
</dbReference>
<evidence type="ECO:0000313" key="2">
    <source>
        <dbReference type="Proteomes" id="UP000740727"/>
    </source>
</evidence>
<reference evidence="1" key="1">
    <citation type="submission" date="2018-10" db="EMBL/GenBank/DDBJ databases">
        <title>Iterative Subtractive Binning of Freshwater Chronoseries Metagenomes Recovers Nearly Complete Genomes from over Four Hundred Novel Species.</title>
        <authorList>
            <person name="Rodriguez-R L.M."/>
            <person name="Tsementzi D."/>
            <person name="Luo C."/>
            <person name="Konstantinidis K.T."/>
        </authorList>
    </citation>
    <scope>NUCLEOTIDE SEQUENCE</scope>
    <source>
        <strain evidence="1">WB5_2A_028</strain>
    </source>
</reference>
<proteinExistence type="predicted"/>
<gene>
    <name evidence="1" type="ORF">EBT44_04200</name>
</gene>